<protein>
    <submittedName>
        <fullName evidence="1">Uncharacterized protein</fullName>
    </submittedName>
</protein>
<sequence length="81" mass="9637">MDFWRRSSGVSILEHRMEETRWPKKIWTWAPVERREDVRLEHRKSKLRKPCGQGIWKKEIGGTEICGNREAKTATVVIHSH</sequence>
<proteinExistence type="predicted"/>
<gene>
    <name evidence="1" type="ORF">HHI36_004664</name>
</gene>
<dbReference type="Proteomes" id="UP001516400">
    <property type="component" value="Unassembled WGS sequence"/>
</dbReference>
<accession>A0ABD2NS50</accession>
<dbReference type="EMBL" id="JABFTP020000144">
    <property type="protein sequence ID" value="KAL3281455.1"/>
    <property type="molecule type" value="Genomic_DNA"/>
</dbReference>
<organism evidence="1 2">
    <name type="scientific">Cryptolaemus montrouzieri</name>
    <dbReference type="NCBI Taxonomy" id="559131"/>
    <lineage>
        <taxon>Eukaryota</taxon>
        <taxon>Metazoa</taxon>
        <taxon>Ecdysozoa</taxon>
        <taxon>Arthropoda</taxon>
        <taxon>Hexapoda</taxon>
        <taxon>Insecta</taxon>
        <taxon>Pterygota</taxon>
        <taxon>Neoptera</taxon>
        <taxon>Endopterygota</taxon>
        <taxon>Coleoptera</taxon>
        <taxon>Polyphaga</taxon>
        <taxon>Cucujiformia</taxon>
        <taxon>Coccinelloidea</taxon>
        <taxon>Coccinellidae</taxon>
        <taxon>Scymninae</taxon>
        <taxon>Scymnini</taxon>
        <taxon>Cryptolaemus</taxon>
    </lineage>
</organism>
<comment type="caution">
    <text evidence="1">The sequence shown here is derived from an EMBL/GenBank/DDBJ whole genome shotgun (WGS) entry which is preliminary data.</text>
</comment>
<keyword evidence="2" id="KW-1185">Reference proteome</keyword>
<evidence type="ECO:0000313" key="1">
    <source>
        <dbReference type="EMBL" id="KAL3281455.1"/>
    </source>
</evidence>
<reference evidence="1 2" key="1">
    <citation type="journal article" date="2021" name="BMC Biol.">
        <title>Horizontally acquired antibacterial genes associated with adaptive radiation of ladybird beetles.</title>
        <authorList>
            <person name="Li H.S."/>
            <person name="Tang X.F."/>
            <person name="Huang Y.H."/>
            <person name="Xu Z.Y."/>
            <person name="Chen M.L."/>
            <person name="Du X.Y."/>
            <person name="Qiu B.Y."/>
            <person name="Chen P.T."/>
            <person name="Zhang W."/>
            <person name="Slipinski A."/>
            <person name="Escalona H.E."/>
            <person name="Waterhouse R.M."/>
            <person name="Zwick A."/>
            <person name="Pang H."/>
        </authorList>
    </citation>
    <scope>NUCLEOTIDE SEQUENCE [LARGE SCALE GENOMIC DNA]</scope>
    <source>
        <strain evidence="1">SYSU2018</strain>
    </source>
</reference>
<dbReference type="AlphaFoldDB" id="A0ABD2NS50"/>
<evidence type="ECO:0000313" key="2">
    <source>
        <dbReference type="Proteomes" id="UP001516400"/>
    </source>
</evidence>
<feature type="non-terminal residue" evidence="1">
    <location>
        <position position="81"/>
    </location>
</feature>
<name>A0ABD2NS50_9CUCU</name>